<reference evidence="6 7" key="1">
    <citation type="submission" date="2019-06" db="EMBL/GenBank/DDBJ databases">
        <title>Genomics analysis of Aphanomyces spp. identifies a new class of oomycete effector associated with host adaptation.</title>
        <authorList>
            <person name="Gaulin E."/>
        </authorList>
    </citation>
    <scope>NUCLEOTIDE SEQUENCE [LARGE SCALE GENOMIC DNA]</scope>
    <source>
        <strain evidence="6 7">E</strain>
    </source>
</reference>
<evidence type="ECO:0000256" key="2">
    <source>
        <dbReference type="ARBA" id="ARBA00022692"/>
    </source>
</evidence>
<feature type="transmembrane region" description="Helical" evidence="5">
    <location>
        <begin position="171"/>
        <end position="199"/>
    </location>
</feature>
<comment type="similarity">
    <text evidence="5">Belongs to the PRA1 family.</text>
</comment>
<dbReference type="EMBL" id="VJMI01019961">
    <property type="protein sequence ID" value="KAF0705935.1"/>
    <property type="molecule type" value="Genomic_DNA"/>
</dbReference>
<keyword evidence="3 5" id="KW-1133">Transmembrane helix</keyword>
<proteinExistence type="inferred from homology"/>
<protein>
    <recommendedName>
        <fullName evidence="5">PRA1 family protein</fullName>
    </recommendedName>
</protein>
<dbReference type="GO" id="GO:0005794">
    <property type="term" value="C:Golgi apparatus"/>
    <property type="evidence" value="ECO:0007669"/>
    <property type="project" value="TreeGrafter"/>
</dbReference>
<dbReference type="Proteomes" id="UP000469452">
    <property type="component" value="Unassembled WGS sequence"/>
</dbReference>
<dbReference type="InterPro" id="IPR004895">
    <property type="entry name" value="Prenylated_rab_accept_PRA1"/>
</dbReference>
<dbReference type="AlphaFoldDB" id="A0A6A4Z7J2"/>
<evidence type="ECO:0000256" key="3">
    <source>
        <dbReference type="ARBA" id="ARBA00022989"/>
    </source>
</evidence>
<evidence type="ECO:0000256" key="4">
    <source>
        <dbReference type="ARBA" id="ARBA00023136"/>
    </source>
</evidence>
<keyword evidence="2 5" id="KW-0812">Transmembrane</keyword>
<dbReference type="PANTHER" id="PTHR19317">
    <property type="entry name" value="PRENYLATED RAB ACCEPTOR 1-RELATED"/>
    <property type="match status" value="1"/>
</dbReference>
<organism evidence="6 7">
    <name type="scientific">Aphanomyces astaci</name>
    <name type="common">Crayfish plague agent</name>
    <dbReference type="NCBI Taxonomy" id="112090"/>
    <lineage>
        <taxon>Eukaryota</taxon>
        <taxon>Sar</taxon>
        <taxon>Stramenopiles</taxon>
        <taxon>Oomycota</taxon>
        <taxon>Saprolegniomycetes</taxon>
        <taxon>Saprolegniales</taxon>
        <taxon>Verrucalvaceae</taxon>
        <taxon>Aphanomyces</taxon>
    </lineage>
</organism>
<keyword evidence="4 5" id="KW-0472">Membrane</keyword>
<evidence type="ECO:0000256" key="5">
    <source>
        <dbReference type="RuleBase" id="RU363107"/>
    </source>
</evidence>
<evidence type="ECO:0000313" key="7">
    <source>
        <dbReference type="Proteomes" id="UP000469452"/>
    </source>
</evidence>
<name>A0A6A4Z7J2_APHAT</name>
<evidence type="ECO:0000256" key="1">
    <source>
        <dbReference type="ARBA" id="ARBA00004141"/>
    </source>
</evidence>
<accession>A0A6A4Z7J2</accession>
<comment type="subcellular location">
    <subcellularLocation>
        <location evidence="1 5">Membrane</location>
        <topology evidence="1 5">Multi-pass membrane protein</topology>
    </subcellularLocation>
</comment>
<gene>
    <name evidence="6" type="ORF">AaE_014319</name>
</gene>
<dbReference type="VEuPathDB" id="FungiDB:H257_13513"/>
<dbReference type="GO" id="GO:0016020">
    <property type="term" value="C:membrane"/>
    <property type="evidence" value="ECO:0007669"/>
    <property type="project" value="UniProtKB-SubCell"/>
</dbReference>
<feature type="transmembrane region" description="Helical" evidence="5">
    <location>
        <begin position="86"/>
        <end position="106"/>
    </location>
</feature>
<sequence>MDAKYFYVDVLFIPRTSAMTEKKADVNSIPSPAIPVGQLDALKAKLKDVLSLKNLRGVVLFFGLGEQKPFQVPAKAVMMARTRKNLLYFATNYACVAILVGFISILMNPFFLFVLMCIAGGWYQNAQISTTETEENKFTVMGRPVDAAQRNMGLIGRTILPSIPTSSSHVFGLHVVTAVLIIYFGGSVLFSIASMSALLSASHAFLRNSNIPDDDDLGFSDDVVLPEP</sequence>
<comment type="caution">
    <text evidence="6">The sequence shown here is derived from an EMBL/GenBank/DDBJ whole genome shotgun (WGS) entry which is preliminary data.</text>
</comment>
<dbReference type="Pfam" id="PF03208">
    <property type="entry name" value="PRA1"/>
    <property type="match status" value="1"/>
</dbReference>
<dbReference type="PANTHER" id="PTHR19317:SF0">
    <property type="entry name" value="PRENYLATED RAB ACCEPTOR PROTEIN 1"/>
    <property type="match status" value="1"/>
</dbReference>
<evidence type="ECO:0000313" key="6">
    <source>
        <dbReference type="EMBL" id="KAF0705935.1"/>
    </source>
</evidence>